<organism evidence="1 2">
    <name type="scientific">Pseudomonas extremaustralis</name>
    <dbReference type="NCBI Taxonomy" id="359110"/>
    <lineage>
        <taxon>Bacteria</taxon>
        <taxon>Pseudomonadati</taxon>
        <taxon>Pseudomonadota</taxon>
        <taxon>Gammaproteobacteria</taxon>
        <taxon>Pseudomonadales</taxon>
        <taxon>Pseudomonadaceae</taxon>
        <taxon>Pseudomonas</taxon>
    </lineage>
</organism>
<gene>
    <name evidence="1" type="ORF">FX985_06390</name>
</gene>
<protein>
    <submittedName>
        <fullName evidence="1">Uncharacterized protein</fullName>
    </submittedName>
</protein>
<dbReference type="RefSeq" id="WP_150296504.1">
    <property type="nucleotide sequence ID" value="NZ_VTFH01000004.1"/>
</dbReference>
<proteinExistence type="predicted"/>
<reference evidence="1 2" key="1">
    <citation type="journal article" date="2018" name="Plant Biotechnol. Rep.">
        <title>Diversity and antifungal activity of endophytic bacteria associated with Panax ginseng seedlings.</title>
        <authorList>
            <person name="Park J.M."/>
            <person name="Hong C.E."/>
            <person name="Jo S.H."/>
        </authorList>
    </citation>
    <scope>NUCLEOTIDE SEQUENCE [LARGE SCALE GENOMIC DNA]</scope>
    <source>
        <strain evidence="1 2">PgKB38</strain>
    </source>
</reference>
<evidence type="ECO:0000313" key="1">
    <source>
        <dbReference type="EMBL" id="KAA8557253.1"/>
    </source>
</evidence>
<dbReference type="Proteomes" id="UP000323425">
    <property type="component" value="Unassembled WGS sequence"/>
</dbReference>
<comment type="caution">
    <text evidence="1">The sequence shown here is derived from an EMBL/GenBank/DDBJ whole genome shotgun (WGS) entry which is preliminary data.</text>
</comment>
<sequence length="100" mass="11349">MNRYEGKPFLRLLECYVLSAIDELTDEQCAALSALEPKLRELYGVQGSWSDVVASQMGFPESLVEKIKEVWRVNSEKFARAGAKINAEDFARNFVDTNFP</sequence>
<evidence type="ECO:0000313" key="2">
    <source>
        <dbReference type="Proteomes" id="UP000323425"/>
    </source>
</evidence>
<dbReference type="EMBL" id="VTFH01000004">
    <property type="protein sequence ID" value="KAA8557253.1"/>
    <property type="molecule type" value="Genomic_DNA"/>
</dbReference>
<dbReference type="AlphaFoldDB" id="A0A5M9IMJ0"/>
<name>A0A5M9IMJ0_9PSED</name>
<accession>A0A5M9IMJ0</accession>